<reference evidence="2" key="1">
    <citation type="journal article" date="2015" name="Nature">
        <title>Complex archaea that bridge the gap between prokaryotes and eukaryotes.</title>
        <authorList>
            <person name="Spang A."/>
            <person name="Saw J.H."/>
            <person name="Jorgensen S.L."/>
            <person name="Zaremba-Niedzwiedzka K."/>
            <person name="Martijn J."/>
            <person name="Lind A.E."/>
            <person name="van Eijk R."/>
            <person name="Schleper C."/>
            <person name="Guy L."/>
            <person name="Ettema T.J."/>
        </authorList>
    </citation>
    <scope>NUCLEOTIDE SEQUENCE</scope>
</reference>
<name>A0A0F9D520_9ZZZZ</name>
<evidence type="ECO:0000256" key="1">
    <source>
        <dbReference type="SAM" id="MobiDB-lite"/>
    </source>
</evidence>
<evidence type="ECO:0000313" key="2">
    <source>
        <dbReference type="EMBL" id="KKL56813.1"/>
    </source>
</evidence>
<organism evidence="2">
    <name type="scientific">marine sediment metagenome</name>
    <dbReference type="NCBI Taxonomy" id="412755"/>
    <lineage>
        <taxon>unclassified sequences</taxon>
        <taxon>metagenomes</taxon>
        <taxon>ecological metagenomes</taxon>
    </lineage>
</organism>
<sequence>LEDAWLSFMEGERIIFAADAAAATIRDAAGPSGASYRITDVNPDALTLELDAEPTANVLDSDYIFPGDVSGHSGQQAGVDRELMGLLGMIDEGTILASFQGLTRADFRPWRSQLIDGSAAPYNGQVTEDLLTVADDQVRVRATGVINVIVMSLNGARSFWKNLKSDKRLLDPRSFTGGKGALSMIFGTDRSIELKTVRKMPSSLIFGLQTDTLKMWRNTGWEWDDLTGAIWNRVTDATGRKDDFYAVGHLVLQTGCIAPHKNFKITGMLPRKPEGSGVREGPPCPMTGDKRYAYHRSKRRPGLRVRAARGRARSEGHPDQSGRRADRRLRARLSIRDHRRPALGGRHHGSGDLHGQGGRGGRARSGNGAYGRDAG</sequence>
<dbReference type="EMBL" id="LAZR01030367">
    <property type="protein sequence ID" value="KKL56813.1"/>
    <property type="molecule type" value="Genomic_DNA"/>
</dbReference>
<feature type="compositionally biased region" description="Basic and acidic residues" evidence="1">
    <location>
        <begin position="312"/>
        <end position="324"/>
    </location>
</feature>
<feature type="compositionally biased region" description="Basic residues" evidence="1">
    <location>
        <begin position="293"/>
        <end position="311"/>
    </location>
</feature>
<proteinExistence type="predicted"/>
<gene>
    <name evidence="2" type="ORF">LCGC14_2241670</name>
</gene>
<dbReference type="AlphaFoldDB" id="A0A0F9D520"/>
<feature type="compositionally biased region" description="Low complexity" evidence="1">
    <location>
        <begin position="364"/>
        <end position="375"/>
    </location>
</feature>
<feature type="non-terminal residue" evidence="2">
    <location>
        <position position="1"/>
    </location>
</feature>
<comment type="caution">
    <text evidence="2">The sequence shown here is derived from an EMBL/GenBank/DDBJ whole genome shotgun (WGS) entry which is preliminary data.</text>
</comment>
<feature type="compositionally biased region" description="Basic residues" evidence="1">
    <location>
        <begin position="325"/>
        <end position="348"/>
    </location>
</feature>
<feature type="region of interest" description="Disordered" evidence="1">
    <location>
        <begin position="268"/>
        <end position="375"/>
    </location>
</feature>
<accession>A0A0F9D520</accession>
<protein>
    <submittedName>
        <fullName evidence="2">Uncharacterized protein</fullName>
    </submittedName>
</protein>